<accession>A0A7I7SSN6</accession>
<dbReference type="EMBL" id="AP022595">
    <property type="protein sequence ID" value="BBY59371.1"/>
    <property type="molecule type" value="Genomic_DNA"/>
</dbReference>
<keyword evidence="1" id="KW-0328">Glycosyltransferase</keyword>
<dbReference type="KEGG" id="msar:MSAR_25070"/>
<dbReference type="GO" id="GO:0016757">
    <property type="term" value="F:glycosyltransferase activity"/>
    <property type="evidence" value="ECO:0007669"/>
    <property type="project" value="UniProtKB-KW"/>
</dbReference>
<protein>
    <recommendedName>
        <fullName evidence="5">Glycosyl transferase family 1</fullName>
    </recommendedName>
</protein>
<dbReference type="Gene3D" id="3.40.50.2000">
    <property type="entry name" value="Glycogen Phosphorylase B"/>
    <property type="match status" value="1"/>
</dbReference>
<dbReference type="AlphaFoldDB" id="A0A7I7SSN6"/>
<dbReference type="SUPFAM" id="SSF53756">
    <property type="entry name" value="UDP-Glycosyltransferase/glycogen phosphorylase"/>
    <property type="match status" value="1"/>
</dbReference>
<evidence type="ECO:0000256" key="2">
    <source>
        <dbReference type="ARBA" id="ARBA00022679"/>
    </source>
</evidence>
<gene>
    <name evidence="3" type="ORF">MSAR_25070</name>
</gene>
<evidence type="ECO:0008006" key="5">
    <source>
        <dbReference type="Google" id="ProtNLM"/>
    </source>
</evidence>
<dbReference type="Proteomes" id="UP000466445">
    <property type="component" value="Chromosome"/>
</dbReference>
<name>A0A7I7SSN6_9MYCO</name>
<evidence type="ECO:0000313" key="3">
    <source>
        <dbReference type="EMBL" id="BBY59371.1"/>
    </source>
</evidence>
<dbReference type="PANTHER" id="PTHR12526:SF510">
    <property type="entry name" value="D-INOSITOL 3-PHOSPHATE GLYCOSYLTRANSFERASE"/>
    <property type="match status" value="1"/>
</dbReference>
<evidence type="ECO:0000313" key="4">
    <source>
        <dbReference type="Proteomes" id="UP000466445"/>
    </source>
</evidence>
<organism evidence="3 4">
    <name type="scientific">Mycolicibacterium sarraceniae</name>
    <dbReference type="NCBI Taxonomy" id="1534348"/>
    <lineage>
        <taxon>Bacteria</taxon>
        <taxon>Bacillati</taxon>
        <taxon>Actinomycetota</taxon>
        <taxon>Actinomycetes</taxon>
        <taxon>Mycobacteriales</taxon>
        <taxon>Mycobacteriaceae</taxon>
        <taxon>Mycolicibacterium</taxon>
    </lineage>
</organism>
<keyword evidence="2" id="KW-0808">Transferase</keyword>
<keyword evidence="4" id="KW-1185">Reference proteome</keyword>
<evidence type="ECO:0000256" key="1">
    <source>
        <dbReference type="ARBA" id="ARBA00022676"/>
    </source>
</evidence>
<dbReference type="PANTHER" id="PTHR12526">
    <property type="entry name" value="GLYCOSYLTRANSFERASE"/>
    <property type="match status" value="1"/>
</dbReference>
<sequence length="187" mass="20047">MIPHGVKVSIAEHSQDSQTILFFGRTDGYKGLDTLLVAMEAVWDFEPRARLQILASGGGGGYQVSDNRVSATWDGFSGKELEAALSAARAICLPYTTVSGSGVGAQAYGSGKPILASNLEGLRELVSHEELLVKPGDAADLARAIRLVLSRDYPVRPIDPDRTWPGVARALESAYADVARSTKRRPH</sequence>
<dbReference type="Pfam" id="PF13692">
    <property type="entry name" value="Glyco_trans_1_4"/>
    <property type="match status" value="1"/>
</dbReference>
<reference evidence="3 4" key="1">
    <citation type="journal article" date="2019" name="Emerg. Microbes Infect.">
        <title>Comprehensive subspecies identification of 175 nontuberculous mycobacteria species based on 7547 genomic profiles.</title>
        <authorList>
            <person name="Matsumoto Y."/>
            <person name="Kinjo T."/>
            <person name="Motooka D."/>
            <person name="Nabeya D."/>
            <person name="Jung N."/>
            <person name="Uechi K."/>
            <person name="Horii T."/>
            <person name="Iida T."/>
            <person name="Fujita J."/>
            <person name="Nakamura S."/>
        </authorList>
    </citation>
    <scope>NUCLEOTIDE SEQUENCE [LARGE SCALE GENOMIC DNA]</scope>
    <source>
        <strain evidence="3 4">JCM 30395</strain>
    </source>
</reference>
<proteinExistence type="predicted"/>